<feature type="compositionally biased region" description="Polar residues" evidence="1">
    <location>
        <begin position="264"/>
        <end position="273"/>
    </location>
</feature>
<protein>
    <submittedName>
        <fullName evidence="2">Uncharacterized protein</fullName>
    </submittedName>
</protein>
<proteinExistence type="predicted"/>
<name>A0A3Q9UY06_9MICO</name>
<sequence length="284" mass="29392">MSTHGVRDPRPSDVARRTVLGAAWSTPVVAVATAAPMAAASTAGLTARLSWDGPRGVQTESSLLFLTLESPPRGTPVVRGTGTLTLTVLEQYAFSPARSVVAPTGWTVINDNGRTITILAPDGVSAGTKGFNVEWGELSGNWTTTATWTESEVTGSVSSTIEIGPRGFPVLEWLTNPAVLGGTSTLRLLVPADCYAIGYPGLLLIPAEFFDASTIALPAGWTVVDEDSAAFAYLTGPTVAGAADFAFTFGPGSTATSPVVQWISPTAPGTTPIQPRPPLRLTPA</sequence>
<dbReference type="Proteomes" id="UP000285317">
    <property type="component" value="Chromosome"/>
</dbReference>
<dbReference type="EMBL" id="CP028137">
    <property type="protein sequence ID" value="AZZ51838.1"/>
    <property type="molecule type" value="Genomic_DNA"/>
</dbReference>
<dbReference type="KEGG" id="rfs:C1I64_07100"/>
<gene>
    <name evidence="2" type="ORF">C1I64_07100</name>
</gene>
<accession>A0A3Q9UY06</accession>
<organism evidence="2 3">
    <name type="scientific">Rathayibacter festucae DSM 15932</name>
    <dbReference type="NCBI Taxonomy" id="1328866"/>
    <lineage>
        <taxon>Bacteria</taxon>
        <taxon>Bacillati</taxon>
        <taxon>Actinomycetota</taxon>
        <taxon>Actinomycetes</taxon>
        <taxon>Micrococcales</taxon>
        <taxon>Microbacteriaceae</taxon>
        <taxon>Rathayibacter</taxon>
    </lineage>
</organism>
<dbReference type="PROSITE" id="PS51318">
    <property type="entry name" value="TAT"/>
    <property type="match status" value="1"/>
</dbReference>
<feature type="region of interest" description="Disordered" evidence="1">
    <location>
        <begin position="264"/>
        <end position="284"/>
    </location>
</feature>
<dbReference type="InterPro" id="IPR006311">
    <property type="entry name" value="TAT_signal"/>
</dbReference>
<dbReference type="AlphaFoldDB" id="A0A3Q9UY06"/>
<evidence type="ECO:0000313" key="3">
    <source>
        <dbReference type="Proteomes" id="UP000285317"/>
    </source>
</evidence>
<evidence type="ECO:0000313" key="2">
    <source>
        <dbReference type="EMBL" id="AZZ51838.1"/>
    </source>
</evidence>
<feature type="compositionally biased region" description="Pro residues" evidence="1">
    <location>
        <begin position="274"/>
        <end position="284"/>
    </location>
</feature>
<evidence type="ECO:0000256" key="1">
    <source>
        <dbReference type="SAM" id="MobiDB-lite"/>
    </source>
</evidence>
<dbReference type="RefSeq" id="WP_127886727.1">
    <property type="nucleotide sequence ID" value="NZ_CP028137.1"/>
</dbReference>
<reference evidence="2 3" key="1">
    <citation type="submission" date="2018-03" db="EMBL/GenBank/DDBJ databases">
        <title>Bacteriophage NCPPB3778 and a type I-E CRISPR drive the evolution of the US Biological Select Agent, Rathayibacter toxicus.</title>
        <authorList>
            <person name="Davis E.W.II."/>
            <person name="Tabima J.F."/>
            <person name="Weisberg A.J."/>
            <person name="Dantas Lopes L."/>
            <person name="Wiseman M.S."/>
            <person name="Wiseman M.S."/>
            <person name="Pupko T."/>
            <person name="Belcher M.S."/>
            <person name="Sechler A.J."/>
            <person name="Tancos M.A."/>
            <person name="Schroeder B.K."/>
            <person name="Murray T.D."/>
            <person name="Luster D.G."/>
            <person name="Schneider W.L."/>
            <person name="Rogers E."/>
            <person name="Andreote F.D."/>
            <person name="Grunwald N.J."/>
            <person name="Putnam M.L."/>
            <person name="Chang J.H."/>
        </authorList>
    </citation>
    <scope>NUCLEOTIDE SEQUENCE [LARGE SCALE GENOMIC DNA]</scope>
    <source>
        <strain evidence="2 3">DSM 15932</strain>
    </source>
</reference>